<feature type="domain" description="Rhodanese" evidence="1">
    <location>
        <begin position="62"/>
        <end position="153"/>
    </location>
</feature>
<dbReference type="Gene3D" id="3.40.250.10">
    <property type="entry name" value="Rhodanese-like domain"/>
    <property type="match status" value="1"/>
</dbReference>
<dbReference type="InterPro" id="IPR001763">
    <property type="entry name" value="Rhodanese-like_dom"/>
</dbReference>
<dbReference type="OrthoDB" id="252224at2157"/>
<name>V4GWS4_9EURY</name>
<dbReference type="SUPFAM" id="SSF52821">
    <property type="entry name" value="Rhodanese/Cell cycle control phosphatase"/>
    <property type="match status" value="1"/>
</dbReference>
<gene>
    <name evidence="2" type="ORF">K933_02901</name>
</gene>
<dbReference type="AlphaFoldDB" id="V4GWS4"/>
<dbReference type="STRING" id="1324957.K933_02901"/>
<dbReference type="Pfam" id="PF00581">
    <property type="entry name" value="Rhodanese"/>
    <property type="match status" value="1"/>
</dbReference>
<dbReference type="RefSeq" id="WP_023393172.1">
    <property type="nucleotide sequence ID" value="NZ_ASGZ01000007.1"/>
</dbReference>
<dbReference type="PROSITE" id="PS50206">
    <property type="entry name" value="RHODANESE_3"/>
    <property type="match status" value="1"/>
</dbReference>
<organism evidence="2 3">
    <name type="scientific">Candidatus Halobonum tyrrellensis G22</name>
    <dbReference type="NCBI Taxonomy" id="1324957"/>
    <lineage>
        <taxon>Archaea</taxon>
        <taxon>Methanobacteriati</taxon>
        <taxon>Methanobacteriota</taxon>
        <taxon>Stenosarchaea group</taxon>
        <taxon>Halobacteria</taxon>
        <taxon>Halobacteriales</taxon>
        <taxon>Haloferacaceae</taxon>
        <taxon>Candidatus Halobonum</taxon>
    </lineage>
</organism>
<dbReference type="EMBL" id="ASGZ01000007">
    <property type="protein sequence ID" value="ESP89631.1"/>
    <property type="molecule type" value="Genomic_DNA"/>
</dbReference>
<proteinExistence type="predicted"/>
<keyword evidence="3" id="KW-1185">Reference proteome</keyword>
<accession>V4GWS4</accession>
<protein>
    <recommendedName>
        <fullName evidence="1">Rhodanese domain-containing protein</fullName>
    </recommendedName>
</protein>
<dbReference type="CDD" id="cd00158">
    <property type="entry name" value="RHOD"/>
    <property type="match status" value="1"/>
</dbReference>
<sequence length="244" mass="26472">MGWKRTTRRSFAAGSVTLLGGCLGGSGTSDSEETSDGGFERITVEGTGVPLVPVDTVHEWYEDDAARFADARGERAYDRSHVEGAVWSPAPDGRPSDPVAEWPTDARIVCYCGCPHHLSSLRASTLIDDGYEEVYVIDEGFWEWTDRGYPVAGANVDVRPELREISGVTDAAHAGETAWARHEPTGQREATAIDDAGEYHLELRFTDVTADSTIRVETPEYRVRAPLGDLVGTTVTGDVGELRG</sequence>
<dbReference type="eggNOG" id="arCOG02021">
    <property type="taxonomic scope" value="Archaea"/>
</dbReference>
<dbReference type="InterPro" id="IPR036873">
    <property type="entry name" value="Rhodanese-like_dom_sf"/>
</dbReference>
<evidence type="ECO:0000313" key="3">
    <source>
        <dbReference type="Proteomes" id="UP000017840"/>
    </source>
</evidence>
<dbReference type="Proteomes" id="UP000017840">
    <property type="component" value="Unassembled WGS sequence"/>
</dbReference>
<reference evidence="2 3" key="1">
    <citation type="journal article" date="2013" name="Genome Announc.">
        <title>Draft Genome Sequence of 'Candidatus Halobonum tyrrellensis' Strain G22, Isolated from the Hypersaline Waters of Lake Tyrrell, Australia.</title>
        <authorList>
            <person name="Ugalde J.A."/>
            <person name="Narasingarao P."/>
            <person name="Kuo S."/>
            <person name="Podell S."/>
            <person name="Allen E.E."/>
        </authorList>
    </citation>
    <scope>NUCLEOTIDE SEQUENCE [LARGE SCALE GENOMIC DNA]</scope>
    <source>
        <strain evidence="2 3">G22</strain>
    </source>
</reference>
<comment type="caution">
    <text evidence="2">The sequence shown here is derived from an EMBL/GenBank/DDBJ whole genome shotgun (WGS) entry which is preliminary data.</text>
</comment>
<evidence type="ECO:0000313" key="2">
    <source>
        <dbReference type="EMBL" id="ESP89631.1"/>
    </source>
</evidence>
<dbReference type="PROSITE" id="PS51257">
    <property type="entry name" value="PROKAR_LIPOPROTEIN"/>
    <property type="match status" value="1"/>
</dbReference>
<evidence type="ECO:0000259" key="1">
    <source>
        <dbReference type="PROSITE" id="PS50206"/>
    </source>
</evidence>